<protein>
    <submittedName>
        <fullName evidence="3">Transposase</fullName>
    </submittedName>
</protein>
<dbReference type="EMBL" id="AP014800">
    <property type="protein sequence ID" value="BAQ69363.1"/>
    <property type="molecule type" value="Genomic_DNA"/>
</dbReference>
<name>A0A0D6B3C0_RHOSU</name>
<feature type="region of interest" description="Disordered" evidence="1">
    <location>
        <begin position="61"/>
        <end position="99"/>
    </location>
</feature>
<dbReference type="KEGG" id="rsu:NHU_02223"/>
<evidence type="ECO:0000259" key="2">
    <source>
        <dbReference type="Pfam" id="PF13737"/>
    </source>
</evidence>
<dbReference type="InterPro" id="IPR025668">
    <property type="entry name" value="Tnp_DDE_dom"/>
</dbReference>
<dbReference type="EMBL" id="AP014800">
    <property type="protein sequence ID" value="BAQ70526.1"/>
    <property type="molecule type" value="Genomic_DNA"/>
</dbReference>
<proteinExistence type="predicted"/>
<dbReference type="Proteomes" id="UP000064912">
    <property type="component" value="Chromosome"/>
</dbReference>
<dbReference type="KEGG" id="rsu:NHU_02209"/>
<accession>A0A0D6B3C0</accession>
<evidence type="ECO:0000313" key="6">
    <source>
        <dbReference type="EMBL" id="BAQ70526.1"/>
    </source>
</evidence>
<feature type="domain" description="Transposase DDE" evidence="2">
    <location>
        <begin position="22"/>
        <end position="63"/>
    </location>
</feature>
<evidence type="ECO:0000313" key="4">
    <source>
        <dbReference type="EMBL" id="BAQ69363.1"/>
    </source>
</evidence>
<dbReference type="EMBL" id="AP014800">
    <property type="protein sequence ID" value="BAQ69360.1"/>
    <property type="molecule type" value="Genomic_DNA"/>
</dbReference>
<evidence type="ECO:0000313" key="7">
    <source>
        <dbReference type="Proteomes" id="UP000064912"/>
    </source>
</evidence>
<organism evidence="3 7">
    <name type="scientific">Rhodovulum sulfidophilum</name>
    <name type="common">Rhodobacter sulfidophilus</name>
    <dbReference type="NCBI Taxonomy" id="35806"/>
    <lineage>
        <taxon>Bacteria</taxon>
        <taxon>Pseudomonadati</taxon>
        <taxon>Pseudomonadota</taxon>
        <taxon>Alphaproteobacteria</taxon>
        <taxon>Rhodobacterales</taxon>
        <taxon>Paracoccaceae</taxon>
        <taxon>Rhodovulum</taxon>
    </lineage>
</organism>
<dbReference type="KEGG" id="rsu:NHU_03392"/>
<gene>
    <name evidence="3" type="ORF">NHU_02206</name>
    <name evidence="4" type="ORF">NHU_02209</name>
    <name evidence="5" type="ORF">NHU_02223</name>
    <name evidence="6" type="ORF">NHU_03392</name>
</gene>
<feature type="compositionally biased region" description="Basic and acidic residues" evidence="1">
    <location>
        <begin position="64"/>
        <end position="97"/>
    </location>
</feature>
<evidence type="ECO:0000313" key="3">
    <source>
        <dbReference type="EMBL" id="BAQ69360.1"/>
    </source>
</evidence>
<dbReference type="Pfam" id="PF13737">
    <property type="entry name" value="DDE_Tnp_1_5"/>
    <property type="match status" value="1"/>
</dbReference>
<evidence type="ECO:0000256" key="1">
    <source>
        <dbReference type="SAM" id="MobiDB-lite"/>
    </source>
</evidence>
<sequence length="132" mass="14944">MSRPTPPTYKIKNWWAYNEALKRRGSLTIWFDPEMTWEAKPTGKRGRQPIYSDAAIKTCLTMKGEGRPGNDPGDRFSPERAEPRHSRHGAQADDRLSGKSPGIEWIGLVGAGLQHAFTPPEVSRREHSVSWF</sequence>
<evidence type="ECO:0000313" key="5">
    <source>
        <dbReference type="EMBL" id="BAQ69377.1"/>
    </source>
</evidence>
<reference evidence="3 7" key="1">
    <citation type="submission" date="2015-02" db="EMBL/GenBank/DDBJ databases">
        <title>Genome sequene of Rhodovulum sulfidophilum DSM 2351.</title>
        <authorList>
            <person name="Nagao N."/>
        </authorList>
    </citation>
    <scope>NUCLEOTIDE SEQUENCE [LARGE SCALE GENOMIC DNA]</scope>
    <source>
        <strain evidence="3 7">DSM 2351</strain>
    </source>
</reference>
<dbReference type="EMBL" id="AP014800">
    <property type="protein sequence ID" value="BAQ69377.1"/>
    <property type="molecule type" value="Genomic_DNA"/>
</dbReference>
<dbReference type="AlphaFoldDB" id="A0A0D6B3C0"/>
<dbReference type="KEGG" id="rsu:NHU_02206"/>